<dbReference type="Proteomes" id="UP000654482">
    <property type="component" value="Unassembled WGS sequence"/>
</dbReference>
<organism evidence="1 2">
    <name type="scientific">Lusitaniella coriacea LEGE 07157</name>
    <dbReference type="NCBI Taxonomy" id="945747"/>
    <lineage>
        <taxon>Bacteria</taxon>
        <taxon>Bacillati</taxon>
        <taxon>Cyanobacteriota</taxon>
        <taxon>Cyanophyceae</taxon>
        <taxon>Spirulinales</taxon>
        <taxon>Lusitaniellaceae</taxon>
        <taxon>Lusitaniella</taxon>
    </lineage>
</organism>
<sequence>MKRSMWRTKEFGVALLMVLGILQFPAKGGRLVPVSAEVERALHHNSSQDFFQQGLVQMEREIQWLMEGKVAKSANPLRINEDVRDDIELLQGETEGFENIFPRELAP</sequence>
<evidence type="ECO:0000313" key="1">
    <source>
        <dbReference type="EMBL" id="MBE9114613.1"/>
    </source>
</evidence>
<comment type="caution">
    <text evidence="1">The sequence shown here is derived from an EMBL/GenBank/DDBJ whole genome shotgun (WGS) entry which is preliminary data.</text>
</comment>
<proteinExistence type="predicted"/>
<dbReference type="RefSeq" id="WP_194027703.1">
    <property type="nucleotide sequence ID" value="NZ_JADEWZ010000002.1"/>
</dbReference>
<name>A0A8J7B8J4_9CYAN</name>
<protein>
    <submittedName>
        <fullName evidence="1">Uncharacterized protein</fullName>
    </submittedName>
</protein>
<gene>
    <name evidence="1" type="ORF">IQ249_01765</name>
</gene>
<reference evidence="1" key="1">
    <citation type="submission" date="2020-10" db="EMBL/GenBank/DDBJ databases">
        <authorList>
            <person name="Castelo-Branco R."/>
            <person name="Eusebio N."/>
            <person name="Adriana R."/>
            <person name="Vieira A."/>
            <person name="Brugerolle De Fraissinette N."/>
            <person name="Rezende De Castro R."/>
            <person name="Schneider M.P."/>
            <person name="Vasconcelos V."/>
            <person name="Leao P.N."/>
        </authorList>
    </citation>
    <scope>NUCLEOTIDE SEQUENCE</scope>
    <source>
        <strain evidence="1">LEGE 07157</strain>
    </source>
</reference>
<dbReference type="EMBL" id="JADEWZ010000002">
    <property type="protein sequence ID" value="MBE9114613.1"/>
    <property type="molecule type" value="Genomic_DNA"/>
</dbReference>
<dbReference type="AlphaFoldDB" id="A0A8J7B8J4"/>
<keyword evidence="2" id="KW-1185">Reference proteome</keyword>
<accession>A0A8J7B8J4</accession>
<evidence type="ECO:0000313" key="2">
    <source>
        <dbReference type="Proteomes" id="UP000654482"/>
    </source>
</evidence>